<evidence type="ECO:0000313" key="2">
    <source>
        <dbReference type="EMBL" id="WAW14498.1"/>
    </source>
</evidence>
<dbReference type="RefSeq" id="WP_269311187.1">
    <property type="nucleotide sequence ID" value="NZ_CP114052.1"/>
</dbReference>
<evidence type="ECO:0000259" key="1">
    <source>
        <dbReference type="SMART" id="SM00900"/>
    </source>
</evidence>
<protein>
    <submittedName>
        <fullName evidence="2">FMN-binding protein</fullName>
    </submittedName>
</protein>
<dbReference type="InterPro" id="IPR007329">
    <property type="entry name" value="FMN-bd"/>
</dbReference>
<accession>A0ABY7JQP7</accession>
<dbReference type="Gene3D" id="3.90.1010.20">
    <property type="match status" value="1"/>
</dbReference>
<dbReference type="Pfam" id="PF04205">
    <property type="entry name" value="FMN_bind"/>
    <property type="match status" value="1"/>
</dbReference>
<dbReference type="SMART" id="SM00900">
    <property type="entry name" value="FMN_bind"/>
    <property type="match status" value="1"/>
</dbReference>
<dbReference type="Proteomes" id="UP001164187">
    <property type="component" value="Chromosome"/>
</dbReference>
<sequence>MSIKRIFLTIIICILTTILISYGSDIKNTNTKNIKSIYENSNSKNEVNDDNADNTVINNESSESFIYKDGEYTGVGNGFRGETKVSVKVESGKISNIQILESQDDDKYLDRASELINQIIESQSTTVDTVSGATYSSNAIIQAVDNALESAK</sequence>
<gene>
    <name evidence="2" type="ORF">O0R46_07810</name>
</gene>
<reference evidence="2" key="1">
    <citation type="submission" date="2022-12" db="EMBL/GenBank/DDBJ databases">
        <title>Peptostreptococcus.</title>
        <authorList>
            <person name="Lee S.H."/>
        </authorList>
    </citation>
    <scope>NUCLEOTIDE SEQUENCE</scope>
    <source>
        <strain evidence="2">CBA3647</strain>
    </source>
</reference>
<feature type="domain" description="FMN-binding" evidence="1">
    <location>
        <begin position="78"/>
        <end position="151"/>
    </location>
</feature>
<name>A0ABY7JQP7_9FIRM</name>
<keyword evidence="3" id="KW-1185">Reference proteome</keyword>
<evidence type="ECO:0000313" key="3">
    <source>
        <dbReference type="Proteomes" id="UP001164187"/>
    </source>
</evidence>
<proteinExistence type="predicted"/>
<dbReference type="EMBL" id="CP114052">
    <property type="protein sequence ID" value="WAW14498.1"/>
    <property type="molecule type" value="Genomic_DNA"/>
</dbReference>
<organism evidence="2 3">
    <name type="scientific">Peptostreptococcus equinus</name>
    <dbReference type="NCBI Taxonomy" id="3003601"/>
    <lineage>
        <taxon>Bacteria</taxon>
        <taxon>Bacillati</taxon>
        <taxon>Bacillota</taxon>
        <taxon>Clostridia</taxon>
        <taxon>Peptostreptococcales</taxon>
        <taxon>Peptostreptococcaceae</taxon>
        <taxon>Peptostreptococcus</taxon>
    </lineage>
</organism>